<comment type="similarity">
    <text evidence="2">Belongs to the Ca(2+):cation antiporter (CaCA) (TC 2.A.19) family.</text>
</comment>
<dbReference type="Gene3D" id="1.20.1420.30">
    <property type="entry name" value="NCX, central ion-binding region"/>
    <property type="match status" value="1"/>
</dbReference>
<feature type="transmembrane region" description="Helical" evidence="8">
    <location>
        <begin position="24"/>
        <end position="42"/>
    </location>
</feature>
<organism evidence="10 11">
    <name type="scientific">Serendipita indica (strain DSM 11827)</name>
    <name type="common">Root endophyte fungus</name>
    <name type="synonym">Piriformospora indica</name>
    <dbReference type="NCBI Taxonomy" id="1109443"/>
    <lineage>
        <taxon>Eukaryota</taxon>
        <taxon>Fungi</taxon>
        <taxon>Dikarya</taxon>
        <taxon>Basidiomycota</taxon>
        <taxon>Agaricomycotina</taxon>
        <taxon>Agaricomycetes</taxon>
        <taxon>Sebacinales</taxon>
        <taxon>Serendipitaceae</taxon>
        <taxon>Serendipita</taxon>
    </lineage>
</organism>
<accession>G4T5P5</accession>
<keyword evidence="6" id="KW-0406">Ion transport</keyword>
<keyword evidence="11" id="KW-1185">Reference proteome</keyword>
<dbReference type="OrthoDB" id="1699231at2759"/>
<dbReference type="AlphaFoldDB" id="G4T5P5"/>
<evidence type="ECO:0000256" key="5">
    <source>
        <dbReference type="ARBA" id="ARBA00022989"/>
    </source>
</evidence>
<keyword evidence="5 8" id="KW-1133">Transmembrane helix</keyword>
<dbReference type="InParanoid" id="G4T5P5"/>
<protein>
    <submittedName>
        <fullName evidence="10">Related to Ca2+-transport (H+/Ca2+ exchange) protein</fullName>
    </submittedName>
</protein>
<dbReference type="GO" id="GO:0015369">
    <property type="term" value="F:calcium:proton antiporter activity"/>
    <property type="evidence" value="ECO:0007669"/>
    <property type="project" value="UniProtKB-ARBA"/>
</dbReference>
<evidence type="ECO:0000256" key="8">
    <source>
        <dbReference type="SAM" id="Phobius"/>
    </source>
</evidence>
<dbReference type="eggNOG" id="KOG1397">
    <property type="taxonomic scope" value="Eukaryota"/>
</dbReference>
<feature type="transmembrane region" description="Helical" evidence="8">
    <location>
        <begin position="97"/>
        <end position="123"/>
    </location>
</feature>
<evidence type="ECO:0000313" key="11">
    <source>
        <dbReference type="Proteomes" id="UP000007148"/>
    </source>
</evidence>
<sequence length="184" mass="19435">MGSLAPATSILDDQSSVENIHHSLVNTASVLVLLVAITAIMYPTAENLVDSLTALTDANPSGIPKEFLSVIVLPVLSNGAELSTAVYAGFKGKFDLVLGVAVGSCIQITLFVIPLLVCVAWGMGEPLSLLFDPLETTCFFLTVILVKIVIEDGRTHWLNGLTLVCPVGDNILALSHQPHGSLGW</sequence>
<evidence type="ECO:0000313" key="10">
    <source>
        <dbReference type="EMBL" id="CCA66669.1"/>
    </source>
</evidence>
<evidence type="ECO:0000256" key="3">
    <source>
        <dbReference type="ARBA" id="ARBA00022448"/>
    </source>
</evidence>
<dbReference type="InterPro" id="IPR004837">
    <property type="entry name" value="NaCa_Exmemb"/>
</dbReference>
<dbReference type="GO" id="GO:0012505">
    <property type="term" value="C:endomembrane system"/>
    <property type="evidence" value="ECO:0007669"/>
    <property type="project" value="UniProtKB-SubCell"/>
</dbReference>
<comment type="caution">
    <text evidence="10">The sequence shown here is derived from an EMBL/GenBank/DDBJ whole genome shotgun (WGS) entry which is preliminary data.</text>
</comment>
<dbReference type="Pfam" id="PF01699">
    <property type="entry name" value="Na_Ca_ex"/>
    <property type="match status" value="1"/>
</dbReference>
<dbReference type="HOGENOM" id="CLU_102993_1_0_1"/>
<proteinExistence type="inferred from homology"/>
<gene>
    <name evidence="10" type="ORF">PIIN_11825</name>
</gene>
<keyword evidence="4 8" id="KW-0812">Transmembrane</keyword>
<feature type="domain" description="Sodium/calcium exchanger membrane region" evidence="9">
    <location>
        <begin position="30"/>
        <end position="164"/>
    </location>
</feature>
<feature type="transmembrane region" description="Helical" evidence="8">
    <location>
        <begin position="67"/>
        <end position="90"/>
    </location>
</feature>
<evidence type="ECO:0000256" key="7">
    <source>
        <dbReference type="ARBA" id="ARBA00023136"/>
    </source>
</evidence>
<evidence type="ECO:0000256" key="4">
    <source>
        <dbReference type="ARBA" id="ARBA00022692"/>
    </source>
</evidence>
<evidence type="ECO:0000256" key="6">
    <source>
        <dbReference type="ARBA" id="ARBA00023065"/>
    </source>
</evidence>
<evidence type="ECO:0000259" key="9">
    <source>
        <dbReference type="Pfam" id="PF01699"/>
    </source>
</evidence>
<dbReference type="PANTHER" id="PTHR31503">
    <property type="entry name" value="VACUOLAR CALCIUM ION TRANSPORTER"/>
    <property type="match status" value="1"/>
</dbReference>
<dbReference type="EMBL" id="CAFZ01000004">
    <property type="protein sequence ID" value="CCA66669.1"/>
    <property type="molecule type" value="Genomic_DNA"/>
</dbReference>
<dbReference type="InterPro" id="IPR004713">
    <property type="entry name" value="CaH_exchang"/>
</dbReference>
<dbReference type="STRING" id="1109443.G4T5P5"/>
<reference evidence="10 11" key="1">
    <citation type="journal article" date="2011" name="PLoS Pathog.">
        <title>Endophytic Life Strategies Decoded by Genome and Transcriptome Analyses of the Mutualistic Root Symbiont Piriformospora indica.</title>
        <authorList>
            <person name="Zuccaro A."/>
            <person name="Lahrmann U."/>
            <person name="Guldener U."/>
            <person name="Langen G."/>
            <person name="Pfiffi S."/>
            <person name="Biedenkopf D."/>
            <person name="Wong P."/>
            <person name="Samans B."/>
            <person name="Grimm C."/>
            <person name="Basiewicz M."/>
            <person name="Murat C."/>
            <person name="Martin F."/>
            <person name="Kogel K.H."/>
        </authorList>
    </citation>
    <scope>NUCLEOTIDE SEQUENCE [LARGE SCALE GENOMIC DNA]</scope>
    <source>
        <strain evidence="10 11">DSM 11827</strain>
    </source>
</reference>
<name>G4T5P5_SERID</name>
<evidence type="ECO:0000256" key="1">
    <source>
        <dbReference type="ARBA" id="ARBA00004127"/>
    </source>
</evidence>
<dbReference type="GO" id="GO:0006874">
    <property type="term" value="P:intracellular calcium ion homeostasis"/>
    <property type="evidence" value="ECO:0007669"/>
    <property type="project" value="TreeGrafter"/>
</dbReference>
<comment type="subcellular location">
    <subcellularLocation>
        <location evidence="1">Endomembrane system</location>
        <topology evidence="1">Multi-pass membrane protein</topology>
    </subcellularLocation>
</comment>
<evidence type="ECO:0000256" key="2">
    <source>
        <dbReference type="ARBA" id="ARBA00008170"/>
    </source>
</evidence>
<dbReference type="GO" id="GO:0000329">
    <property type="term" value="C:fungal-type vacuole membrane"/>
    <property type="evidence" value="ECO:0007669"/>
    <property type="project" value="TreeGrafter"/>
</dbReference>
<dbReference type="OMA" id="VIMAWIV"/>
<dbReference type="Proteomes" id="UP000007148">
    <property type="component" value="Unassembled WGS sequence"/>
</dbReference>
<dbReference type="InterPro" id="IPR044880">
    <property type="entry name" value="NCX_ion-bd_dom_sf"/>
</dbReference>
<keyword evidence="3" id="KW-0813">Transport</keyword>
<keyword evidence="7 8" id="KW-0472">Membrane</keyword>
<dbReference type="PANTHER" id="PTHR31503:SF22">
    <property type="entry name" value="VACUOLAR CALCIUM ION TRANSPORTER"/>
    <property type="match status" value="1"/>
</dbReference>
<feature type="transmembrane region" description="Helical" evidence="8">
    <location>
        <begin position="129"/>
        <end position="150"/>
    </location>
</feature>